<name>A0A9W6TMW3_9STRA</name>
<dbReference type="AlphaFoldDB" id="A0A9W6TMW3"/>
<dbReference type="EMBL" id="BSXW01000275">
    <property type="protein sequence ID" value="GMF17227.1"/>
    <property type="molecule type" value="Genomic_DNA"/>
</dbReference>
<gene>
    <name evidence="1" type="ORF">Plil01_000627100</name>
</gene>
<organism evidence="1 2">
    <name type="scientific">Phytophthora lilii</name>
    <dbReference type="NCBI Taxonomy" id="2077276"/>
    <lineage>
        <taxon>Eukaryota</taxon>
        <taxon>Sar</taxon>
        <taxon>Stramenopiles</taxon>
        <taxon>Oomycota</taxon>
        <taxon>Peronosporomycetes</taxon>
        <taxon>Peronosporales</taxon>
        <taxon>Peronosporaceae</taxon>
        <taxon>Phytophthora</taxon>
    </lineage>
</organism>
<sequence length="616" mass="69279">MKHVLKAYVVERVAVDMDDNFTTISSREAFTQLYRVLHVVCSPEFTVISYRRAPLEHLQPAHGAAHFAKSAIPQQVRGGQLAQRGMSPRINAPRVQNDRRRMVYSPSPARSSASVMPIARERGVAGWSEHAPSRRLDMYEMEAKRRRRVPIKSESGAVHPLEDKLFWEHTNAAAVSVSKNLALLYAFLRWAPLGFYSPFVDELTNLVQQKLLEPIAPGSKKSDKTDCFSQLLADCARAEEDARAAGAPALPFEMEKLLRVVSQTALWLFSRETRRWLRTFFRQYASSVMDKQELRACFLQFLREIEEHLNAEVFAVTALQSLTNVAEEVIAGVYSYEYFHDRRPLVRQILGGQSFAGWTLFVAQMRDTYIGATSLPRGLIASENNATFSTAYPPHNSIERSWNGEWLLDMENTQWNIGEATPSGGQGSRDVSFFSLVSLISQILHLELAIDIQGSSLRVRSMGGLAGRLDCMQVVLDEKDRVFRLFPNGVASSGGDGSGGDYIGKMRVEKPGYLVVFFETFNWAMEEGNKSYHVRACIECQPENRLSIEGDVLATTGTTTFAAEEQPYVGEMSLRIKRKSVDKANARRYHAAGASRDGPAASWSEHSRFRLNYRKL</sequence>
<dbReference type="Proteomes" id="UP001165083">
    <property type="component" value="Unassembled WGS sequence"/>
</dbReference>
<accession>A0A9W6TMW3</accession>
<evidence type="ECO:0000313" key="2">
    <source>
        <dbReference type="Proteomes" id="UP001165083"/>
    </source>
</evidence>
<evidence type="ECO:0000313" key="1">
    <source>
        <dbReference type="EMBL" id="GMF17227.1"/>
    </source>
</evidence>
<protein>
    <submittedName>
        <fullName evidence="1">Unnamed protein product</fullName>
    </submittedName>
</protein>
<reference evidence="1" key="1">
    <citation type="submission" date="2023-04" db="EMBL/GenBank/DDBJ databases">
        <title>Phytophthora lilii NBRC 32176.</title>
        <authorList>
            <person name="Ichikawa N."/>
            <person name="Sato H."/>
            <person name="Tonouchi N."/>
        </authorList>
    </citation>
    <scope>NUCLEOTIDE SEQUENCE</scope>
    <source>
        <strain evidence="1">NBRC 32176</strain>
    </source>
</reference>
<keyword evidence="2" id="KW-1185">Reference proteome</keyword>
<comment type="caution">
    <text evidence="1">The sequence shown here is derived from an EMBL/GenBank/DDBJ whole genome shotgun (WGS) entry which is preliminary data.</text>
</comment>
<dbReference type="OrthoDB" id="78153at2759"/>
<proteinExistence type="predicted"/>